<reference evidence="1 2" key="1">
    <citation type="submission" date="2013-06" db="EMBL/GenBank/DDBJ databases">
        <authorList>
            <person name="Weinstock G."/>
            <person name="Sodergren E."/>
            <person name="Lobos E.A."/>
            <person name="Fulton L."/>
            <person name="Fulton R."/>
            <person name="Courtney L."/>
            <person name="Fronick C."/>
            <person name="O'Laughlin M."/>
            <person name="Godfrey J."/>
            <person name="Wilson R.M."/>
            <person name="Miner T."/>
            <person name="Farmer C."/>
            <person name="Delehaunty K."/>
            <person name="Cordes M."/>
            <person name="Minx P."/>
            <person name="Tomlinson C."/>
            <person name="Chen J."/>
            <person name="Wollam A."/>
            <person name="Pepin K.H."/>
            <person name="Bhonagiri V."/>
            <person name="Zhang X."/>
            <person name="Warren W."/>
            <person name="Mitreva M."/>
            <person name="Mardis E.R."/>
            <person name="Wilson R.K."/>
        </authorList>
    </citation>
    <scope>NUCLEOTIDE SEQUENCE [LARGE SCALE GENOMIC DNA]</scope>
    <source>
        <strain evidence="1 2">JCP8017A</strain>
    </source>
</reference>
<sequence>MIIICRSNLPVRVAQIASNHRIAKRHANNLLATLRALNQLTLPITWAIKRKSKRSEERRVGK</sequence>
<dbReference type="EMBL" id="ATJN01000178">
    <property type="protein sequence ID" value="EPI49042.1"/>
    <property type="molecule type" value="Genomic_DNA"/>
</dbReference>
<name>T2PIC7_9BIFI</name>
<dbReference type="Proteomes" id="UP000015779">
    <property type="component" value="Unassembled WGS sequence"/>
</dbReference>
<comment type="caution">
    <text evidence="1">The sequence shown here is derived from an EMBL/GenBank/DDBJ whole genome shotgun (WGS) entry which is preliminary data.</text>
</comment>
<protein>
    <submittedName>
        <fullName evidence="1">Uncharacterized protein</fullName>
    </submittedName>
</protein>
<dbReference type="HOGENOM" id="CLU_2909363_0_0_11"/>
<organism evidence="1 2">
    <name type="scientific">Gardnerella pickettii JCP8017A</name>
    <dbReference type="NCBI Taxonomy" id="1261062"/>
    <lineage>
        <taxon>Bacteria</taxon>
        <taxon>Bacillati</taxon>
        <taxon>Actinomycetota</taxon>
        <taxon>Actinomycetes</taxon>
        <taxon>Bifidobacteriales</taxon>
        <taxon>Bifidobacteriaceae</taxon>
        <taxon>Gardnerella</taxon>
        <taxon>Gardnerella pickettii</taxon>
    </lineage>
</organism>
<evidence type="ECO:0000313" key="1">
    <source>
        <dbReference type="EMBL" id="EPI49042.1"/>
    </source>
</evidence>
<accession>T2PIC7</accession>
<gene>
    <name evidence="1" type="ORF">HMPREF1577_01526</name>
</gene>
<dbReference type="AlphaFoldDB" id="T2PIC7"/>
<feature type="non-terminal residue" evidence="1">
    <location>
        <position position="62"/>
    </location>
</feature>
<proteinExistence type="predicted"/>
<evidence type="ECO:0000313" key="2">
    <source>
        <dbReference type="Proteomes" id="UP000015779"/>
    </source>
</evidence>